<protein>
    <submittedName>
        <fullName evidence="1">Uncharacterized protein</fullName>
    </submittedName>
</protein>
<dbReference type="Proteomes" id="UP000007797">
    <property type="component" value="Unassembled WGS sequence"/>
</dbReference>
<dbReference type="AlphaFoldDB" id="F4Q9Y9"/>
<proteinExistence type="predicted"/>
<dbReference type="EMBL" id="GL883026">
    <property type="protein sequence ID" value="EGG15508.1"/>
    <property type="molecule type" value="Genomic_DNA"/>
</dbReference>
<evidence type="ECO:0000313" key="1">
    <source>
        <dbReference type="EMBL" id="EGG15508.1"/>
    </source>
</evidence>
<name>F4Q9Y9_CACFS</name>
<accession>F4Q9Y9</accession>
<reference evidence="2" key="1">
    <citation type="journal article" date="2011" name="Genome Res.">
        <title>Phylogeny-wide analysis of social amoeba genomes highlights ancient origins for complex intercellular communication.</title>
        <authorList>
            <person name="Heidel A.J."/>
            <person name="Lawal H.M."/>
            <person name="Felder M."/>
            <person name="Schilde C."/>
            <person name="Helps N.R."/>
            <person name="Tunggal B."/>
            <person name="Rivero F."/>
            <person name="John U."/>
            <person name="Schleicher M."/>
            <person name="Eichinger L."/>
            <person name="Platzer M."/>
            <person name="Noegel A.A."/>
            <person name="Schaap P."/>
            <person name="Gloeckner G."/>
        </authorList>
    </citation>
    <scope>NUCLEOTIDE SEQUENCE [LARGE SCALE GENOMIC DNA]</scope>
    <source>
        <strain evidence="2">SH3</strain>
    </source>
</reference>
<organism evidence="1 2">
    <name type="scientific">Cavenderia fasciculata</name>
    <name type="common">Slime mold</name>
    <name type="synonym">Dictyostelium fasciculatum</name>
    <dbReference type="NCBI Taxonomy" id="261658"/>
    <lineage>
        <taxon>Eukaryota</taxon>
        <taxon>Amoebozoa</taxon>
        <taxon>Evosea</taxon>
        <taxon>Eumycetozoa</taxon>
        <taxon>Dictyostelia</taxon>
        <taxon>Acytosteliales</taxon>
        <taxon>Cavenderiaceae</taxon>
        <taxon>Cavenderia</taxon>
    </lineage>
</organism>
<gene>
    <name evidence="1" type="ORF">DFA_10349</name>
</gene>
<dbReference type="KEGG" id="dfa:DFA_10349"/>
<dbReference type="RefSeq" id="XP_004354250.1">
    <property type="nucleotide sequence ID" value="XM_004354198.1"/>
</dbReference>
<evidence type="ECO:0000313" key="2">
    <source>
        <dbReference type="Proteomes" id="UP000007797"/>
    </source>
</evidence>
<dbReference type="GeneID" id="14867396"/>
<keyword evidence="2" id="KW-1185">Reference proteome</keyword>
<sequence length="478" mass="54838">MDLNIKEIDGQSRSLLITRNVLLEDTNKDRCYFQYGMISTILLLKIINLIDDNLDLICLLMTCRSFYRDFIEKFKPTLPFKHIPIINDPPSSSSSFSSLSKWIHLNNMEHITKKCCYPMKRFESLFQNALANQMIQDDWNVSINSNTTPISNVPITKNLTTLHVDCLTSIDKYFQFPPTLTNLSIEYIQSPDGLPLIFPSSLVSLSVYSSTLLSLDNLLSLETLEIKGGYNNTPVIKNLLKLKHLKCKVRYLTTDLPSSLESLKLSETSNIVDSKYGALPSGLKKIKIIYYSIKYLTILDESDCFDIETPIRLPRNLISLKSNCNLNLQLSLPPTLTKLCVPRFTGITSIPSSIRFLRTSTISEPQNGQCIERFSDNTEHSLILPSNIDRLDLDLDLFEPLRIDDILFQTNITRLNIYRFNKEKIPFQFQIRRLSKDTSIMIESKTSFGGFIQFKQSRNHILSLESCLLTIKSYDYEN</sequence>